<evidence type="ECO:0000259" key="7">
    <source>
        <dbReference type="PROSITE" id="PS50109"/>
    </source>
</evidence>
<dbReference type="Pfam" id="PF02518">
    <property type="entry name" value="HATPase_c"/>
    <property type="match status" value="1"/>
</dbReference>
<dbReference type="PROSITE" id="PS50109">
    <property type="entry name" value="HIS_KIN"/>
    <property type="match status" value="1"/>
</dbReference>
<dbReference type="RefSeq" id="WP_093256984.1">
    <property type="nucleotide sequence ID" value="NZ_FNQM01000053.1"/>
</dbReference>
<reference evidence="10 11" key="1">
    <citation type="submission" date="2016-10" db="EMBL/GenBank/DDBJ databases">
        <authorList>
            <person name="de Groot N.N."/>
        </authorList>
    </citation>
    <scope>NUCLEOTIDE SEQUENCE [LARGE SCALE GENOMIC DNA]</scope>
    <source>
        <strain evidence="10 11">DSM 15345</strain>
    </source>
</reference>
<dbReference type="CDD" id="cd16922">
    <property type="entry name" value="HATPase_EvgS-ArcB-TorS-like"/>
    <property type="match status" value="1"/>
</dbReference>
<dbReference type="EMBL" id="FNQM01000053">
    <property type="protein sequence ID" value="SEB07381.1"/>
    <property type="molecule type" value="Genomic_DNA"/>
</dbReference>
<dbReference type="InterPro" id="IPR003661">
    <property type="entry name" value="HisK_dim/P_dom"/>
</dbReference>
<feature type="domain" description="Response regulatory" evidence="8">
    <location>
        <begin position="488"/>
        <end position="607"/>
    </location>
</feature>
<dbReference type="AlphaFoldDB" id="A0A1H4GDM6"/>
<dbReference type="InterPro" id="IPR005467">
    <property type="entry name" value="His_kinase_dom"/>
</dbReference>
<accession>A0A1H4GDM6</accession>
<proteinExistence type="predicted"/>
<keyword evidence="11" id="KW-1185">Reference proteome</keyword>
<dbReference type="Pfam" id="PF00072">
    <property type="entry name" value="Response_reg"/>
    <property type="match status" value="1"/>
</dbReference>
<feature type="domain" description="PAC" evidence="9">
    <location>
        <begin position="178"/>
        <end position="230"/>
    </location>
</feature>
<dbReference type="CDD" id="cd00082">
    <property type="entry name" value="HisKA"/>
    <property type="match status" value="1"/>
</dbReference>
<evidence type="ECO:0000256" key="4">
    <source>
        <dbReference type="ARBA" id="ARBA00022679"/>
    </source>
</evidence>
<dbReference type="Gene3D" id="3.30.450.20">
    <property type="entry name" value="PAS domain"/>
    <property type="match status" value="1"/>
</dbReference>
<name>A0A1H4GDM6_9RHOB</name>
<feature type="modified residue" description="4-aspartylphosphate" evidence="6">
    <location>
        <position position="537"/>
    </location>
</feature>
<sequence>MDRTAAPSLMHDAIAEIALRAAEPLALLADDDHATVLWSNDAFRNSRFSHSPALKREIDAWRSGSPTDVRDDPPHAGDLRIARDARFPGLLLVQFADAETGRSARLLHTLVESLPDAVYAKDRKARFILKNRADAELMGERDPEKALGKTDFDYYPHEIAQSFFEDDMRVIRDGESVIGKIERLVDERGRERYFSTTKVPLRDATGEIVGLVGCGRDVTENYEMQRSVAALADKNRIAAEAKARFLAVMSHELRTPMTGVLGLLEVLAKSPLDLDQARIVGFARECGATLVSIVNDILDYSKISAGKMSVETAPFDLDELPSIIETLHGAKVSSGGVALTVRRLPRCAPFRLGDRRLLLQVLHNLVGNAIKFSPGGEVDVTFDDSAPDRLRMVVSDTGIGMTAEQVANVFEPFAQGDQTTTRRFGGTGLGLSIAKGIIEAMQGTLSLTSVPGRGTVFSIDLPLPIAERPQPSTSRDGDAKGSAIGPLALLAADDNPVNRMILKMLLEPRGHSVKLVESGPEAIREAGCSRFDALFMDISMPEMDGDEALRHIRAEATATERPCPPAIALTANVGDDAKLRLLEAGFSDVVTKPYNLEQLEAALHRALGRDKGSNV</sequence>
<dbReference type="PANTHER" id="PTHR43047">
    <property type="entry name" value="TWO-COMPONENT HISTIDINE PROTEIN KINASE"/>
    <property type="match status" value="1"/>
</dbReference>
<dbReference type="Pfam" id="PF08448">
    <property type="entry name" value="PAS_4"/>
    <property type="match status" value="1"/>
</dbReference>
<comment type="catalytic activity">
    <reaction evidence="1">
        <text>ATP + protein L-histidine = ADP + protein N-phospho-L-histidine.</text>
        <dbReference type="EC" id="2.7.13.3"/>
    </reaction>
</comment>
<evidence type="ECO:0000256" key="2">
    <source>
        <dbReference type="ARBA" id="ARBA00012438"/>
    </source>
</evidence>
<dbReference type="Gene3D" id="1.10.287.130">
    <property type="match status" value="1"/>
</dbReference>
<dbReference type="InterPro" id="IPR004358">
    <property type="entry name" value="Sig_transdc_His_kin-like_C"/>
</dbReference>
<dbReference type="InterPro" id="IPR000014">
    <property type="entry name" value="PAS"/>
</dbReference>
<dbReference type="NCBIfam" id="TIGR00229">
    <property type="entry name" value="sensory_box"/>
    <property type="match status" value="1"/>
</dbReference>
<dbReference type="GO" id="GO:0005886">
    <property type="term" value="C:plasma membrane"/>
    <property type="evidence" value="ECO:0007669"/>
    <property type="project" value="TreeGrafter"/>
</dbReference>
<dbReference type="SMART" id="SM00091">
    <property type="entry name" value="PAS"/>
    <property type="match status" value="1"/>
</dbReference>
<dbReference type="InterPro" id="IPR003594">
    <property type="entry name" value="HATPase_dom"/>
</dbReference>
<dbReference type="Gene3D" id="3.30.565.10">
    <property type="entry name" value="Histidine kinase-like ATPase, C-terminal domain"/>
    <property type="match status" value="1"/>
</dbReference>
<evidence type="ECO:0000256" key="1">
    <source>
        <dbReference type="ARBA" id="ARBA00000085"/>
    </source>
</evidence>
<dbReference type="InterPro" id="IPR013656">
    <property type="entry name" value="PAS_4"/>
</dbReference>
<organism evidence="10 11">
    <name type="scientific">Rubrimonas cliftonensis</name>
    <dbReference type="NCBI Taxonomy" id="89524"/>
    <lineage>
        <taxon>Bacteria</taxon>
        <taxon>Pseudomonadati</taxon>
        <taxon>Pseudomonadota</taxon>
        <taxon>Alphaproteobacteria</taxon>
        <taxon>Rhodobacterales</taxon>
        <taxon>Paracoccaceae</taxon>
        <taxon>Rubrimonas</taxon>
    </lineage>
</organism>
<dbReference type="PRINTS" id="PR00344">
    <property type="entry name" value="BCTRLSENSOR"/>
</dbReference>
<dbReference type="EC" id="2.7.13.3" evidence="2"/>
<dbReference type="STRING" id="89524.SAMN05444370_1532"/>
<dbReference type="CDD" id="cd17546">
    <property type="entry name" value="REC_hyHK_CKI1_RcsC-like"/>
    <property type="match status" value="1"/>
</dbReference>
<feature type="domain" description="Histidine kinase" evidence="7">
    <location>
        <begin position="248"/>
        <end position="465"/>
    </location>
</feature>
<keyword evidence="4" id="KW-0808">Transferase</keyword>
<dbReference type="PROSITE" id="PS50113">
    <property type="entry name" value="PAC"/>
    <property type="match status" value="1"/>
</dbReference>
<dbReference type="GO" id="GO:0000155">
    <property type="term" value="F:phosphorelay sensor kinase activity"/>
    <property type="evidence" value="ECO:0007669"/>
    <property type="project" value="InterPro"/>
</dbReference>
<dbReference type="InterPro" id="IPR035965">
    <property type="entry name" value="PAS-like_dom_sf"/>
</dbReference>
<dbReference type="OrthoDB" id="9801651at2"/>
<dbReference type="SUPFAM" id="SSF52172">
    <property type="entry name" value="CheY-like"/>
    <property type="match status" value="1"/>
</dbReference>
<dbReference type="InterPro" id="IPR001789">
    <property type="entry name" value="Sig_transdc_resp-reg_receiver"/>
</dbReference>
<dbReference type="SMART" id="SM00388">
    <property type="entry name" value="HisKA"/>
    <property type="match status" value="1"/>
</dbReference>
<dbReference type="InterPro" id="IPR000700">
    <property type="entry name" value="PAS-assoc_C"/>
</dbReference>
<evidence type="ECO:0000259" key="8">
    <source>
        <dbReference type="PROSITE" id="PS50110"/>
    </source>
</evidence>
<dbReference type="PROSITE" id="PS50110">
    <property type="entry name" value="RESPONSE_REGULATORY"/>
    <property type="match status" value="1"/>
</dbReference>
<dbReference type="SMART" id="SM00387">
    <property type="entry name" value="HATPase_c"/>
    <property type="match status" value="1"/>
</dbReference>
<evidence type="ECO:0000313" key="10">
    <source>
        <dbReference type="EMBL" id="SEB07381.1"/>
    </source>
</evidence>
<evidence type="ECO:0000259" key="9">
    <source>
        <dbReference type="PROSITE" id="PS50113"/>
    </source>
</evidence>
<dbReference type="SUPFAM" id="SSF47384">
    <property type="entry name" value="Homodimeric domain of signal transducing histidine kinase"/>
    <property type="match status" value="1"/>
</dbReference>
<dbReference type="SMART" id="SM00448">
    <property type="entry name" value="REC"/>
    <property type="match status" value="1"/>
</dbReference>
<dbReference type="Pfam" id="PF00512">
    <property type="entry name" value="HisKA"/>
    <property type="match status" value="1"/>
</dbReference>
<keyword evidence="3 6" id="KW-0597">Phosphoprotein</keyword>
<dbReference type="InterPro" id="IPR036097">
    <property type="entry name" value="HisK_dim/P_sf"/>
</dbReference>
<dbReference type="InterPro" id="IPR036890">
    <property type="entry name" value="HATPase_C_sf"/>
</dbReference>
<dbReference type="SUPFAM" id="SSF55874">
    <property type="entry name" value="ATPase domain of HSP90 chaperone/DNA topoisomerase II/histidine kinase"/>
    <property type="match status" value="1"/>
</dbReference>
<dbReference type="Proteomes" id="UP000198703">
    <property type="component" value="Unassembled WGS sequence"/>
</dbReference>
<keyword evidence="5" id="KW-0418">Kinase</keyword>
<dbReference type="PANTHER" id="PTHR43047:SF72">
    <property type="entry name" value="OSMOSENSING HISTIDINE PROTEIN KINASE SLN1"/>
    <property type="match status" value="1"/>
</dbReference>
<protein>
    <recommendedName>
        <fullName evidence="2">histidine kinase</fullName>
        <ecNumber evidence="2">2.7.13.3</ecNumber>
    </recommendedName>
</protein>
<gene>
    <name evidence="10" type="ORF">SAMN05444370_1532</name>
</gene>
<dbReference type="SUPFAM" id="SSF55785">
    <property type="entry name" value="PYP-like sensor domain (PAS domain)"/>
    <property type="match status" value="1"/>
</dbReference>
<dbReference type="GO" id="GO:0009927">
    <property type="term" value="F:histidine phosphotransfer kinase activity"/>
    <property type="evidence" value="ECO:0007669"/>
    <property type="project" value="TreeGrafter"/>
</dbReference>
<evidence type="ECO:0000256" key="6">
    <source>
        <dbReference type="PROSITE-ProRule" id="PRU00169"/>
    </source>
</evidence>
<dbReference type="Gene3D" id="3.40.50.2300">
    <property type="match status" value="1"/>
</dbReference>
<evidence type="ECO:0000256" key="5">
    <source>
        <dbReference type="ARBA" id="ARBA00022777"/>
    </source>
</evidence>
<evidence type="ECO:0000256" key="3">
    <source>
        <dbReference type="ARBA" id="ARBA00022553"/>
    </source>
</evidence>
<evidence type="ECO:0000313" key="11">
    <source>
        <dbReference type="Proteomes" id="UP000198703"/>
    </source>
</evidence>
<dbReference type="InterPro" id="IPR011006">
    <property type="entry name" value="CheY-like_superfamily"/>
</dbReference>